<dbReference type="AlphaFoldDB" id="A0A5J9TL80"/>
<dbReference type="Proteomes" id="UP000324897">
    <property type="component" value="Chromosome 3"/>
</dbReference>
<protein>
    <recommendedName>
        <fullName evidence="4">DUF789 domain-containing protein</fullName>
    </recommendedName>
</protein>
<evidence type="ECO:0008006" key="4">
    <source>
        <dbReference type="Google" id="ProtNLM"/>
    </source>
</evidence>
<proteinExistence type="predicted"/>
<dbReference type="EMBL" id="RWGY01000039">
    <property type="protein sequence ID" value="TVU12143.1"/>
    <property type="molecule type" value="Genomic_DNA"/>
</dbReference>
<feature type="compositionally biased region" description="Pro residues" evidence="1">
    <location>
        <begin position="129"/>
        <end position="146"/>
    </location>
</feature>
<feature type="compositionally biased region" description="Low complexity" evidence="1">
    <location>
        <begin position="258"/>
        <end position="268"/>
    </location>
</feature>
<feature type="region of interest" description="Disordered" evidence="1">
    <location>
        <begin position="21"/>
        <end position="88"/>
    </location>
</feature>
<dbReference type="PANTHER" id="PTHR31343">
    <property type="entry name" value="T15D22.8"/>
    <property type="match status" value="1"/>
</dbReference>
<evidence type="ECO:0000313" key="2">
    <source>
        <dbReference type="EMBL" id="TVU12143.1"/>
    </source>
</evidence>
<feature type="non-terminal residue" evidence="2">
    <location>
        <position position="1"/>
    </location>
</feature>
<keyword evidence="3" id="KW-1185">Reference proteome</keyword>
<dbReference type="InterPro" id="IPR008507">
    <property type="entry name" value="DUF789"/>
</dbReference>
<dbReference type="PANTHER" id="PTHR31343:SF42">
    <property type="entry name" value="T15D22.8"/>
    <property type="match status" value="1"/>
</dbReference>
<comment type="caution">
    <text evidence="2">The sequence shown here is derived from an EMBL/GenBank/DDBJ whole genome shotgun (WGS) entry which is preliminary data.</text>
</comment>
<feature type="region of interest" description="Disordered" evidence="1">
    <location>
        <begin position="122"/>
        <end position="162"/>
    </location>
</feature>
<organism evidence="2 3">
    <name type="scientific">Eragrostis curvula</name>
    <name type="common">weeping love grass</name>
    <dbReference type="NCBI Taxonomy" id="38414"/>
    <lineage>
        <taxon>Eukaryota</taxon>
        <taxon>Viridiplantae</taxon>
        <taxon>Streptophyta</taxon>
        <taxon>Embryophyta</taxon>
        <taxon>Tracheophyta</taxon>
        <taxon>Spermatophyta</taxon>
        <taxon>Magnoliopsida</taxon>
        <taxon>Liliopsida</taxon>
        <taxon>Poales</taxon>
        <taxon>Poaceae</taxon>
        <taxon>PACMAD clade</taxon>
        <taxon>Chloridoideae</taxon>
        <taxon>Eragrostideae</taxon>
        <taxon>Eragrostidinae</taxon>
        <taxon>Eragrostis</taxon>
    </lineage>
</organism>
<feature type="compositionally biased region" description="Low complexity" evidence="1">
    <location>
        <begin position="21"/>
        <end position="36"/>
    </location>
</feature>
<accession>A0A5J9TL80</accession>
<feature type="region of interest" description="Disordered" evidence="1">
    <location>
        <begin position="243"/>
        <end position="277"/>
    </location>
</feature>
<dbReference type="Gramene" id="TVU12143">
    <property type="protein sequence ID" value="TVU12143"/>
    <property type="gene ID" value="EJB05_45772"/>
</dbReference>
<dbReference type="OrthoDB" id="1896065at2759"/>
<evidence type="ECO:0000313" key="3">
    <source>
        <dbReference type="Proteomes" id="UP000324897"/>
    </source>
</evidence>
<reference evidence="2 3" key="1">
    <citation type="journal article" date="2019" name="Sci. Rep.">
        <title>A high-quality genome of Eragrostis curvula grass provides insights into Poaceae evolution and supports new strategies to enhance forage quality.</title>
        <authorList>
            <person name="Carballo J."/>
            <person name="Santos B.A.C.M."/>
            <person name="Zappacosta D."/>
            <person name="Garbus I."/>
            <person name="Selva J.P."/>
            <person name="Gallo C.A."/>
            <person name="Diaz A."/>
            <person name="Albertini E."/>
            <person name="Caccamo M."/>
            <person name="Echenique V."/>
        </authorList>
    </citation>
    <scope>NUCLEOTIDE SEQUENCE [LARGE SCALE GENOMIC DNA]</scope>
    <source>
        <strain evidence="3">cv. Victoria</strain>
        <tissue evidence="2">Leaf</tissue>
    </source>
</reference>
<gene>
    <name evidence="2" type="ORF">EJB05_45772</name>
</gene>
<name>A0A5J9TL80_9POAL</name>
<evidence type="ECO:0000256" key="1">
    <source>
        <dbReference type="SAM" id="MobiDB-lite"/>
    </source>
</evidence>
<sequence length="463" mass="50656">RPARGAPYPSSACSKFLFVARSPSPLPKQQQQQQQPLYPPFAFPPHPSPLPPRRRPTTSCSPLHARIQQHSCAQNPNPEAARKAAAHAAAHPDIPAAMSVPGVASPAADRFYCPPPRRHLLNKQQQQAPPQPLPAAEPAPEQPAKPTPELRRDPSPSPPPAATNLESFIASTAVRVPARRLPQTSALGAGTGAAYYELADLWEAFGEWSAYGAGVPLLLNGTDGVVQYYVPFLSAIQLYGAPPSSKRRLGEDSDGDSSLDTSSDVSSESDNERSFGRTTQCSADNICTNEESFSSDDSVSSNQLSPVFQYMEHDAPYGRQPLADMMSVFASKFPELKTYRSCDLLPSSWISVAWYPIYRIPTGPTLQDLDACFLTFHSLSTPLDGMLSGRPETNNFHNNKISDVPGNITLPLIGLASYKLKGSMWMSNQHHEQQLTTSLLKAADDWLCQRQVDHPDYRFFLSH</sequence>
<dbReference type="Pfam" id="PF05623">
    <property type="entry name" value="DUF789"/>
    <property type="match status" value="1"/>
</dbReference>
<feature type="compositionally biased region" description="Pro residues" evidence="1">
    <location>
        <begin position="37"/>
        <end position="51"/>
    </location>
</feature>